<feature type="transmembrane region" description="Helical" evidence="1">
    <location>
        <begin position="51"/>
        <end position="75"/>
    </location>
</feature>
<feature type="transmembrane region" description="Helical" evidence="1">
    <location>
        <begin position="6"/>
        <end position="30"/>
    </location>
</feature>
<feature type="transmembrane region" description="Helical" evidence="1">
    <location>
        <begin position="245"/>
        <end position="268"/>
    </location>
</feature>
<dbReference type="SUPFAM" id="SSF81321">
    <property type="entry name" value="Family A G protein-coupled receptor-like"/>
    <property type="match status" value="1"/>
</dbReference>
<dbReference type="GO" id="GO:0042048">
    <property type="term" value="P:olfactory behavior"/>
    <property type="evidence" value="ECO:0007669"/>
    <property type="project" value="TreeGrafter"/>
</dbReference>
<dbReference type="AlphaFoldDB" id="A0A9P1J328"/>
<name>A0A9P1J328_9PELO</name>
<evidence type="ECO:0008006" key="4">
    <source>
        <dbReference type="Google" id="ProtNLM"/>
    </source>
</evidence>
<keyword evidence="1" id="KW-0472">Membrane</keyword>
<proteinExistence type="predicted"/>
<dbReference type="Proteomes" id="UP001152747">
    <property type="component" value="Unassembled WGS sequence"/>
</dbReference>
<keyword evidence="3" id="KW-1185">Reference proteome</keyword>
<dbReference type="Pfam" id="PF10326">
    <property type="entry name" value="7TM_GPCR_Str"/>
    <property type="match status" value="1"/>
</dbReference>
<keyword evidence="1" id="KW-0812">Transmembrane</keyword>
<evidence type="ECO:0000313" key="2">
    <source>
        <dbReference type="EMBL" id="CAI5455596.1"/>
    </source>
</evidence>
<dbReference type="OrthoDB" id="5859135at2759"/>
<feature type="transmembrane region" description="Helical" evidence="1">
    <location>
        <begin position="129"/>
        <end position="150"/>
    </location>
</feature>
<reference evidence="2" key="1">
    <citation type="submission" date="2022-11" db="EMBL/GenBank/DDBJ databases">
        <authorList>
            <person name="Kikuchi T."/>
        </authorList>
    </citation>
    <scope>NUCLEOTIDE SEQUENCE</scope>
    <source>
        <strain evidence="2">PS1010</strain>
    </source>
</reference>
<organism evidence="2 3">
    <name type="scientific">Caenorhabditis angaria</name>
    <dbReference type="NCBI Taxonomy" id="860376"/>
    <lineage>
        <taxon>Eukaryota</taxon>
        <taxon>Metazoa</taxon>
        <taxon>Ecdysozoa</taxon>
        <taxon>Nematoda</taxon>
        <taxon>Chromadorea</taxon>
        <taxon>Rhabditida</taxon>
        <taxon>Rhabditina</taxon>
        <taxon>Rhabditomorpha</taxon>
        <taxon>Rhabditoidea</taxon>
        <taxon>Rhabditidae</taxon>
        <taxon>Peloderinae</taxon>
        <taxon>Caenorhabditis</taxon>
    </lineage>
</organism>
<accession>A0A9P1J328</accession>
<keyword evidence="1" id="KW-1133">Transmembrane helix</keyword>
<gene>
    <name evidence="2" type="ORF">CAMP_LOCUS18233</name>
</gene>
<feature type="transmembrane region" description="Helical" evidence="1">
    <location>
        <begin position="162"/>
        <end position="187"/>
    </location>
</feature>
<evidence type="ECO:0000313" key="3">
    <source>
        <dbReference type="Proteomes" id="UP001152747"/>
    </source>
</evidence>
<feature type="transmembrane region" description="Helical" evidence="1">
    <location>
        <begin position="208"/>
        <end position="233"/>
    </location>
</feature>
<dbReference type="GO" id="GO:0038022">
    <property type="term" value="F:G protein-coupled olfactory receptor activity"/>
    <property type="evidence" value="ECO:0007669"/>
    <property type="project" value="TreeGrafter"/>
</dbReference>
<dbReference type="EMBL" id="CANHGI010000006">
    <property type="protein sequence ID" value="CAI5455596.1"/>
    <property type="molecule type" value="Genomic_DNA"/>
</dbReference>
<evidence type="ECO:0000256" key="1">
    <source>
        <dbReference type="SAM" id="Phobius"/>
    </source>
</evidence>
<comment type="caution">
    <text evidence="2">The sequence shown here is derived from an EMBL/GenBank/DDBJ whole genome shotgun (WGS) entry which is preliminary data.</text>
</comment>
<protein>
    <recommendedName>
        <fullName evidence="4">Seven TM Receptor</fullName>
    </recommendedName>
</protein>
<dbReference type="PANTHER" id="PTHR22943:SF248">
    <property type="entry name" value="SEVEN TM RECEPTOR"/>
    <property type="match status" value="1"/>
</dbReference>
<dbReference type="InterPro" id="IPR019428">
    <property type="entry name" value="7TM_GPCR_serpentine_rcpt_Str"/>
</dbReference>
<feature type="transmembrane region" description="Helical" evidence="1">
    <location>
        <begin position="95"/>
        <end position="117"/>
    </location>
</feature>
<dbReference type="GO" id="GO:0005886">
    <property type="term" value="C:plasma membrane"/>
    <property type="evidence" value="ECO:0007669"/>
    <property type="project" value="TreeGrafter"/>
</dbReference>
<dbReference type="PANTHER" id="PTHR22943">
    <property type="entry name" value="7-TRANSMEMBRANE DOMAIN RECEPTOR C.ELEGANS"/>
    <property type="match status" value="1"/>
</dbReference>
<sequence length="286" mass="32773">MGGYKYLLLLSSHFQLAYSILEALVSPMIYSYKSMFIVFVEETNSIFGREIIRVLISLYCSCYGFLMGLLAIQFYYRYLVAYESKLVNTMLNWKIIIWFAVPFSYAFLWFFVSYYLCHQTQQANENIRSSFLTDFDTGIDGVVFLGPYLYQKRDDGFDHIDTVSMSAVVIASLLNMSSMITIIYFGWKCYRKIGSIILSSSGLHNLQTQLFQALLVDSLIPIILMHIPVLFLYLSCLLELDVGNVTSTLSVIIALFPTISALPPMFIIKNYRVAVIKFIFCSRSAN</sequence>